<reference evidence="4" key="1">
    <citation type="journal article" date="2019" name="Int. J. Syst. Evol. Microbiol.">
        <title>The Global Catalogue of Microorganisms (GCM) 10K type strain sequencing project: providing services to taxonomists for standard genome sequencing and annotation.</title>
        <authorList>
            <consortium name="The Broad Institute Genomics Platform"/>
            <consortium name="The Broad Institute Genome Sequencing Center for Infectious Disease"/>
            <person name="Wu L."/>
            <person name="Ma J."/>
        </authorList>
    </citation>
    <scope>NUCLEOTIDE SEQUENCE [LARGE SCALE GENOMIC DNA]</scope>
    <source>
        <strain evidence="4">CGMCC 4.7683</strain>
    </source>
</reference>
<evidence type="ECO:0000256" key="1">
    <source>
        <dbReference type="SAM" id="MobiDB-lite"/>
    </source>
</evidence>
<proteinExistence type="predicted"/>
<organism evidence="3 4">
    <name type="scientific">Amycolatopsis oliviviridis</name>
    <dbReference type="NCBI Taxonomy" id="1471590"/>
    <lineage>
        <taxon>Bacteria</taxon>
        <taxon>Bacillati</taxon>
        <taxon>Actinomycetota</taxon>
        <taxon>Actinomycetes</taxon>
        <taxon>Pseudonocardiales</taxon>
        <taxon>Pseudonocardiaceae</taxon>
        <taxon>Amycolatopsis</taxon>
    </lineage>
</organism>
<dbReference type="EMBL" id="BNAY01000002">
    <property type="protein sequence ID" value="GHH09321.1"/>
    <property type="molecule type" value="Genomic_DNA"/>
</dbReference>
<name>A0ABQ3LF74_9PSEU</name>
<evidence type="ECO:0000313" key="4">
    <source>
        <dbReference type="Proteomes" id="UP000635387"/>
    </source>
</evidence>
<keyword evidence="4" id="KW-1185">Reference proteome</keyword>
<feature type="compositionally biased region" description="Low complexity" evidence="1">
    <location>
        <begin position="92"/>
        <end position="104"/>
    </location>
</feature>
<accession>A0ABQ3LF74</accession>
<protein>
    <recommendedName>
        <fullName evidence="2">ARB-07466-like C-terminal domain-containing protein</fullName>
    </recommendedName>
</protein>
<evidence type="ECO:0000313" key="3">
    <source>
        <dbReference type="EMBL" id="GHH09321.1"/>
    </source>
</evidence>
<gene>
    <name evidence="3" type="ORF">GCM10017790_17190</name>
</gene>
<comment type="caution">
    <text evidence="3">The sequence shown here is derived from an EMBL/GenBank/DDBJ whole genome shotgun (WGS) entry which is preliminary data.</text>
</comment>
<dbReference type="InterPro" id="IPR058593">
    <property type="entry name" value="ARB_07466-like_C"/>
</dbReference>
<feature type="compositionally biased region" description="Pro residues" evidence="1">
    <location>
        <begin position="79"/>
        <end position="91"/>
    </location>
</feature>
<feature type="domain" description="ARB-07466-like C-terminal" evidence="2">
    <location>
        <begin position="116"/>
        <end position="210"/>
    </location>
</feature>
<sequence length="227" mass="23252">MIREMAGRHRKNKAPQWKLPAGIAAAVATALPASMWLTTAGSPDVEAASAALALQAPPVSSVTPPPSTSSTPPSSSTTTPPPSTSSAPPKPTTSTKAPAPVKKTVPATTACSTSLAGTKPHVAQVGNHVKAKFGVKTVGGVAGRANASDHPSGLALDFMVDTATGNAIADYILANQKDFGVTYVIWRQRYNDGSGWDTMEDRGGATANHMDHVHVSFAKSAKVSVSC</sequence>
<evidence type="ECO:0000259" key="2">
    <source>
        <dbReference type="Pfam" id="PF26571"/>
    </source>
</evidence>
<dbReference type="Proteomes" id="UP000635387">
    <property type="component" value="Unassembled WGS sequence"/>
</dbReference>
<feature type="compositionally biased region" description="Low complexity" evidence="1">
    <location>
        <begin position="56"/>
        <end position="78"/>
    </location>
</feature>
<feature type="region of interest" description="Disordered" evidence="1">
    <location>
        <begin position="56"/>
        <end position="106"/>
    </location>
</feature>
<dbReference type="Pfam" id="PF26571">
    <property type="entry name" value="VldE"/>
    <property type="match status" value="1"/>
</dbReference>